<dbReference type="RefSeq" id="WP_127028608.1">
    <property type="nucleotide sequence ID" value="NZ_RYFG02000009.1"/>
</dbReference>
<dbReference type="Gene3D" id="3.55.50.30">
    <property type="match status" value="1"/>
</dbReference>
<dbReference type="InterPro" id="IPR032508">
    <property type="entry name" value="FecR_C"/>
</dbReference>
<evidence type="ECO:0000313" key="4">
    <source>
        <dbReference type="EMBL" id="TRX02904.1"/>
    </source>
</evidence>
<reference evidence="4 5" key="1">
    <citation type="journal article" date="2019" name="Antonie Van Leeuwenhoek">
        <title>Description of 'Ca. Methylobacter oryzae' KRF1, a novel species from the environmentally important Methylobacter clade 2.</title>
        <authorList>
            <person name="Khatri K."/>
            <person name="Mohite J.A."/>
            <person name="Pandit P.S."/>
            <person name="Bahulikar R."/>
            <person name="Rahalkar M.C."/>
        </authorList>
    </citation>
    <scope>NUCLEOTIDE SEQUENCE [LARGE SCALE GENOMIC DNA]</scope>
    <source>
        <strain evidence="4 5">KRF1</strain>
    </source>
</reference>
<dbReference type="Pfam" id="PF16344">
    <property type="entry name" value="FecR_C"/>
    <property type="match status" value="1"/>
</dbReference>
<evidence type="ECO:0000259" key="2">
    <source>
        <dbReference type="Pfam" id="PF16220"/>
    </source>
</evidence>
<dbReference type="Pfam" id="PF04773">
    <property type="entry name" value="FecR"/>
    <property type="match status" value="1"/>
</dbReference>
<dbReference type="Proteomes" id="UP000733744">
    <property type="component" value="Unassembled WGS sequence"/>
</dbReference>
<keyword evidence="5" id="KW-1185">Reference proteome</keyword>
<protein>
    <submittedName>
        <fullName evidence="4">FecR family protein</fullName>
    </submittedName>
</protein>
<evidence type="ECO:0000313" key="5">
    <source>
        <dbReference type="Proteomes" id="UP000733744"/>
    </source>
</evidence>
<dbReference type="PIRSF" id="PIRSF018266">
    <property type="entry name" value="FecR"/>
    <property type="match status" value="1"/>
</dbReference>
<dbReference type="Pfam" id="PF16220">
    <property type="entry name" value="DUF4880"/>
    <property type="match status" value="1"/>
</dbReference>
<feature type="domain" description="Protein FecR C-terminal" evidence="3">
    <location>
        <begin position="253"/>
        <end position="313"/>
    </location>
</feature>
<dbReference type="InterPro" id="IPR032623">
    <property type="entry name" value="FecR_N"/>
</dbReference>
<proteinExistence type="predicted"/>
<name>A0ABY3CHN2_9GAMM</name>
<comment type="caution">
    <text evidence="4">The sequence shown here is derived from an EMBL/GenBank/DDBJ whole genome shotgun (WGS) entry which is preliminary data.</text>
</comment>
<dbReference type="InterPro" id="IPR006860">
    <property type="entry name" value="FecR"/>
</dbReference>
<sequence>MTTPVVSDNVETLKDEAVEWLIRLSAQSCTEFDRKAFAVWVQQSAAHQAAYAEIARRMNWLEQAAKTDTISRSEALRYRSNKRKTVAHRWTRLATAALVLLTLGTATFSSDGWYGSSASYAVARGGHEIINLPDGSTLEMNTDSEVKVRINRRQRSVDVVKGEVFFSVAHNAEQPFIVTAGAGRSIDIGTEFDVYRQAQQVVVAVQEGSVRVEAKQSRELIASQTVAYDQNGEFITLPPKFSIANTTAWRRGKLIFDNRRLDDVLAEIGRYHNVQLKLADPKLAGNKVSGTFAVKRLESNLATIANSLNLTVHHSESGEIVLAKR</sequence>
<evidence type="ECO:0000259" key="3">
    <source>
        <dbReference type="Pfam" id="PF16344"/>
    </source>
</evidence>
<dbReference type="EMBL" id="RYFG02000009">
    <property type="protein sequence ID" value="TRX02904.1"/>
    <property type="molecule type" value="Genomic_DNA"/>
</dbReference>
<feature type="domain" description="FecR N-terminal" evidence="2">
    <location>
        <begin position="15"/>
        <end position="56"/>
    </location>
</feature>
<accession>A0ABY3CHN2</accession>
<feature type="domain" description="FecR protein" evidence="1">
    <location>
        <begin position="120"/>
        <end position="211"/>
    </location>
</feature>
<organism evidence="4 5">
    <name type="scientific">Candidatus Methylobacter oryzae</name>
    <dbReference type="NCBI Taxonomy" id="2497749"/>
    <lineage>
        <taxon>Bacteria</taxon>
        <taxon>Pseudomonadati</taxon>
        <taxon>Pseudomonadota</taxon>
        <taxon>Gammaproteobacteria</taxon>
        <taxon>Methylococcales</taxon>
        <taxon>Methylococcaceae</taxon>
        <taxon>Methylobacter</taxon>
    </lineage>
</organism>
<dbReference type="Gene3D" id="2.60.120.1440">
    <property type="match status" value="1"/>
</dbReference>
<dbReference type="PANTHER" id="PTHR30273:SF2">
    <property type="entry name" value="PROTEIN FECR"/>
    <property type="match status" value="1"/>
</dbReference>
<dbReference type="InterPro" id="IPR012373">
    <property type="entry name" value="Ferrdict_sens_TM"/>
</dbReference>
<gene>
    <name evidence="4" type="ORF">EKO24_001055</name>
</gene>
<dbReference type="PANTHER" id="PTHR30273">
    <property type="entry name" value="PERIPLASMIC SIGNAL SENSOR AND SIGMA FACTOR ACTIVATOR FECR-RELATED"/>
    <property type="match status" value="1"/>
</dbReference>
<evidence type="ECO:0000259" key="1">
    <source>
        <dbReference type="Pfam" id="PF04773"/>
    </source>
</evidence>